<keyword evidence="3" id="KW-1185">Reference proteome</keyword>
<name>A0A5Q3Q6Q6_9PSEU</name>
<dbReference type="InterPro" id="IPR036390">
    <property type="entry name" value="WH_DNA-bd_sf"/>
</dbReference>
<evidence type="ECO:0000313" key="3">
    <source>
        <dbReference type="Proteomes" id="UP000371041"/>
    </source>
</evidence>
<dbReference type="InterPro" id="IPR011991">
    <property type="entry name" value="ArsR-like_HTH"/>
</dbReference>
<evidence type="ECO:0000313" key="2">
    <source>
        <dbReference type="EMBL" id="QGK70152.1"/>
    </source>
</evidence>
<dbReference type="CDD" id="cd00090">
    <property type="entry name" value="HTH_ARSR"/>
    <property type="match status" value="1"/>
</dbReference>
<accession>A0A5Q3Q6Q6</accession>
<dbReference type="EMBL" id="CP045929">
    <property type="protein sequence ID" value="QGK70152.1"/>
    <property type="molecule type" value="Genomic_DNA"/>
</dbReference>
<dbReference type="Proteomes" id="UP000371041">
    <property type="component" value="Chromosome"/>
</dbReference>
<organism evidence="2 3">
    <name type="scientific">Allosaccharopolyspora coralli</name>
    <dbReference type="NCBI Taxonomy" id="2665642"/>
    <lineage>
        <taxon>Bacteria</taxon>
        <taxon>Bacillati</taxon>
        <taxon>Actinomycetota</taxon>
        <taxon>Actinomycetes</taxon>
        <taxon>Pseudonocardiales</taxon>
        <taxon>Pseudonocardiaceae</taxon>
        <taxon>Allosaccharopolyspora</taxon>
    </lineage>
</organism>
<dbReference type="PANTHER" id="PTHR18964:SF149">
    <property type="entry name" value="BIFUNCTIONAL UDP-N-ACETYLGLUCOSAMINE 2-EPIMERASE_N-ACETYLMANNOSAMINE KINASE"/>
    <property type="match status" value="1"/>
</dbReference>
<dbReference type="Gene3D" id="1.10.10.10">
    <property type="entry name" value="Winged helix-like DNA-binding domain superfamily/Winged helix DNA-binding domain"/>
    <property type="match status" value="1"/>
</dbReference>
<dbReference type="SUPFAM" id="SSF53067">
    <property type="entry name" value="Actin-like ATPase domain"/>
    <property type="match status" value="1"/>
</dbReference>
<dbReference type="KEGG" id="sace:GIY23_11990"/>
<dbReference type="Pfam" id="PF13412">
    <property type="entry name" value="HTH_24"/>
    <property type="match status" value="1"/>
</dbReference>
<proteinExistence type="inferred from homology"/>
<comment type="similarity">
    <text evidence="1">Belongs to the ROK (NagC/XylR) family.</text>
</comment>
<dbReference type="Gene3D" id="3.30.420.40">
    <property type="match status" value="2"/>
</dbReference>
<dbReference type="RefSeq" id="WP_154076736.1">
    <property type="nucleotide sequence ID" value="NZ_CP045929.1"/>
</dbReference>
<dbReference type="InterPro" id="IPR000600">
    <property type="entry name" value="ROK"/>
</dbReference>
<dbReference type="Pfam" id="PF00480">
    <property type="entry name" value="ROK"/>
    <property type="match status" value="1"/>
</dbReference>
<evidence type="ECO:0000256" key="1">
    <source>
        <dbReference type="ARBA" id="ARBA00006479"/>
    </source>
</evidence>
<dbReference type="InterPro" id="IPR036388">
    <property type="entry name" value="WH-like_DNA-bd_sf"/>
</dbReference>
<sequence>MSSTKPSLGLLRSLTEEHVLRVIMHRGRLTRSEIATLTGLSKPTISESVRRLSDAGVLVDTGERTTGRGRAGSYYSLAEDCGAALVAGIAPNGVAAEAVDAFGRVLARTHADLDRSAGPDVAAVALEKVAGELAAAAPGGLRCAVVSAADPVDRETGRLVRVPDEPFLVGELDPVAVLAPYVGETVLVDNDVNWSARAERDEGGASGVDDFVYLHLGEGLGCAVVTDGEVRRGSGGLAGEIAHVCTAGPDGTASPFTEVFELLGLRRARSTAIDVEALRSSIRTDDASGTWVREVLARAVGGVLSAAVAMADPRLVVLGGSWGSDPSMVRAIADRFSRAPRHVPIAVAQVAEPELSGARTRAVEQLRELIVTESRSEPRRE</sequence>
<gene>
    <name evidence="2" type="ORF">GIY23_11990</name>
</gene>
<dbReference type="InterPro" id="IPR043129">
    <property type="entry name" value="ATPase_NBD"/>
</dbReference>
<dbReference type="PANTHER" id="PTHR18964">
    <property type="entry name" value="ROK (REPRESSOR, ORF, KINASE) FAMILY"/>
    <property type="match status" value="1"/>
</dbReference>
<dbReference type="SUPFAM" id="SSF46785">
    <property type="entry name" value="Winged helix' DNA-binding domain"/>
    <property type="match status" value="1"/>
</dbReference>
<dbReference type="AlphaFoldDB" id="A0A5Q3Q6Q6"/>
<protein>
    <submittedName>
        <fullName evidence="2">ROK family protein</fullName>
    </submittedName>
</protein>
<reference evidence="3" key="1">
    <citation type="submission" date="2019-11" db="EMBL/GenBank/DDBJ databases">
        <title>The complete genome sequence of Saccharopolyspora sp. E2A.</title>
        <authorList>
            <person name="Zhang G."/>
        </authorList>
    </citation>
    <scope>NUCLEOTIDE SEQUENCE [LARGE SCALE GENOMIC DNA]</scope>
    <source>
        <strain evidence="3">E2A</strain>
    </source>
</reference>